<dbReference type="OrthoDB" id="3060192at2759"/>
<dbReference type="EMBL" id="JAACJN010000131">
    <property type="protein sequence ID" value="KAF5368807.1"/>
    <property type="molecule type" value="Genomic_DNA"/>
</dbReference>
<name>A0A8H5GPV3_9AGAR</name>
<sequence>MMQNDKNAVKKELENTSPSKDVSREMKTSTIDTKQISEIPSFPWKDQSCWIDTSLDAVLNYYGDWKDFESLVQNESGAAKPSPAYYLYLCLQSRREWSISEFSGSASKQKSLKLMKLRDNFRQLLFQFKLGVTAGPMNSHQPVMAWFSAVISPGKFYSNNNACRDYFAAQKQCVWICDSHVRLDGPRHLPACIEISSHLFQKYAGNFKEYFRSMTNIGGITKGDIQEICWRKDNAKGEVYCSGRPKLVEFFSKLPVLFTFEPNNASWDFPKILYPSTQVHGKSTGLIYDLVGRIFTNGNHFISRYVLPTAGGRHAIFTYDGMKSCGYSQLEPQGTVDKLLAGPSPPVPSGFYSHIVMYRLQGGPAAQNQYISMQTSSVLKSLNVDLTTAFPTYMNSKFRQMDPSEITLWRQARSVEYCSIIQQSKETKLQSGSFLPQNIQDVDAAIETITIGNYNQSISDLVSSSPGPSDSAHILCRCGIESDGYRAGFEQEIVECCECGRFTHLACLVNQQTEKVLGDFYCHICSLDDLANQILPRRSQRIQLKEALALQKNLFPGKCALIKLDIKDVYFYRARILAYNKVKKLSLSVCGKEL</sequence>
<gene>
    <name evidence="2" type="ORF">D9757_012280</name>
</gene>
<feature type="region of interest" description="Disordered" evidence="1">
    <location>
        <begin position="1"/>
        <end position="29"/>
    </location>
</feature>
<dbReference type="CDD" id="cd15489">
    <property type="entry name" value="PHD_SF"/>
    <property type="match status" value="1"/>
</dbReference>
<evidence type="ECO:0000313" key="3">
    <source>
        <dbReference type="Proteomes" id="UP000518752"/>
    </source>
</evidence>
<dbReference type="Gene3D" id="3.30.40.10">
    <property type="entry name" value="Zinc/RING finger domain, C3HC4 (zinc finger)"/>
    <property type="match status" value="1"/>
</dbReference>
<dbReference type="InterPro" id="IPR013083">
    <property type="entry name" value="Znf_RING/FYVE/PHD"/>
</dbReference>
<organism evidence="2 3">
    <name type="scientific">Collybiopsis confluens</name>
    <dbReference type="NCBI Taxonomy" id="2823264"/>
    <lineage>
        <taxon>Eukaryota</taxon>
        <taxon>Fungi</taxon>
        <taxon>Dikarya</taxon>
        <taxon>Basidiomycota</taxon>
        <taxon>Agaricomycotina</taxon>
        <taxon>Agaricomycetes</taxon>
        <taxon>Agaricomycetidae</taxon>
        <taxon>Agaricales</taxon>
        <taxon>Marasmiineae</taxon>
        <taxon>Omphalotaceae</taxon>
        <taxon>Collybiopsis</taxon>
    </lineage>
</organism>
<evidence type="ECO:0000256" key="1">
    <source>
        <dbReference type="SAM" id="MobiDB-lite"/>
    </source>
</evidence>
<dbReference type="InterPro" id="IPR011011">
    <property type="entry name" value="Znf_FYVE_PHD"/>
</dbReference>
<keyword evidence="3" id="KW-1185">Reference proteome</keyword>
<dbReference type="AlphaFoldDB" id="A0A8H5GPV3"/>
<accession>A0A8H5GPV3</accession>
<dbReference type="Proteomes" id="UP000518752">
    <property type="component" value="Unassembled WGS sequence"/>
</dbReference>
<reference evidence="2 3" key="1">
    <citation type="journal article" date="2020" name="ISME J.">
        <title>Uncovering the hidden diversity of litter-decomposition mechanisms in mushroom-forming fungi.</title>
        <authorList>
            <person name="Floudas D."/>
            <person name="Bentzer J."/>
            <person name="Ahren D."/>
            <person name="Johansson T."/>
            <person name="Persson P."/>
            <person name="Tunlid A."/>
        </authorList>
    </citation>
    <scope>NUCLEOTIDE SEQUENCE [LARGE SCALE GENOMIC DNA]</scope>
    <source>
        <strain evidence="2 3">CBS 406.79</strain>
    </source>
</reference>
<evidence type="ECO:0000313" key="2">
    <source>
        <dbReference type="EMBL" id="KAF5368807.1"/>
    </source>
</evidence>
<dbReference type="SUPFAM" id="SSF57903">
    <property type="entry name" value="FYVE/PHD zinc finger"/>
    <property type="match status" value="1"/>
</dbReference>
<proteinExistence type="predicted"/>
<evidence type="ECO:0008006" key="4">
    <source>
        <dbReference type="Google" id="ProtNLM"/>
    </source>
</evidence>
<protein>
    <recommendedName>
        <fullName evidence="4">Zinc finger PHD-type domain-containing protein</fullName>
    </recommendedName>
</protein>
<comment type="caution">
    <text evidence="2">The sequence shown here is derived from an EMBL/GenBank/DDBJ whole genome shotgun (WGS) entry which is preliminary data.</text>
</comment>